<dbReference type="GO" id="GO:0003756">
    <property type="term" value="F:protein disulfide isomerase activity"/>
    <property type="evidence" value="ECO:0007669"/>
    <property type="project" value="TreeGrafter"/>
</dbReference>
<dbReference type="AlphaFoldDB" id="A0A914E5Y3"/>
<accession>A0A914E5Y3</accession>
<proteinExistence type="predicted"/>
<dbReference type="SUPFAM" id="SSF52833">
    <property type="entry name" value="Thioredoxin-like"/>
    <property type="match status" value="2"/>
</dbReference>
<dbReference type="GO" id="GO:0006457">
    <property type="term" value="P:protein folding"/>
    <property type="evidence" value="ECO:0007669"/>
    <property type="project" value="TreeGrafter"/>
</dbReference>
<dbReference type="InterPro" id="IPR052643">
    <property type="entry name" value="ERP44"/>
</dbReference>
<dbReference type="Pfam" id="PF13848">
    <property type="entry name" value="Thioredoxin_6"/>
    <property type="match status" value="1"/>
</dbReference>
<dbReference type="InterPro" id="IPR036249">
    <property type="entry name" value="Thioredoxin-like_sf"/>
</dbReference>
<protein>
    <submittedName>
        <fullName evidence="3">Uncharacterized protein</fullName>
    </submittedName>
</protein>
<evidence type="ECO:0000313" key="3">
    <source>
        <dbReference type="WBParaSite" id="ACRNAN_scaffold5974.g7682.t1"/>
    </source>
</evidence>
<dbReference type="GO" id="GO:0005789">
    <property type="term" value="C:endoplasmic reticulum membrane"/>
    <property type="evidence" value="ECO:0007669"/>
    <property type="project" value="TreeGrafter"/>
</dbReference>
<dbReference type="GO" id="GO:0005793">
    <property type="term" value="C:endoplasmic reticulum-Golgi intermediate compartment"/>
    <property type="evidence" value="ECO:0007669"/>
    <property type="project" value="TreeGrafter"/>
</dbReference>
<dbReference type="PANTHER" id="PTHR46295">
    <property type="entry name" value="ENDOPLASMIC RETICULUM RESIDENT PROTEIN 44"/>
    <property type="match status" value="1"/>
</dbReference>
<evidence type="ECO:0000256" key="1">
    <source>
        <dbReference type="SAM" id="MobiDB-lite"/>
    </source>
</evidence>
<dbReference type="PANTHER" id="PTHR46295:SF1">
    <property type="entry name" value="ENDOPLASMIC RETICULUM RESIDENT PROTEIN 44"/>
    <property type="match status" value="1"/>
</dbReference>
<evidence type="ECO:0000313" key="2">
    <source>
        <dbReference type="Proteomes" id="UP000887540"/>
    </source>
</evidence>
<reference evidence="3" key="1">
    <citation type="submission" date="2022-11" db="UniProtKB">
        <authorList>
            <consortium name="WormBaseParasite"/>
        </authorList>
    </citation>
    <scope>IDENTIFICATION</scope>
</reference>
<dbReference type="Gene3D" id="3.40.30.10">
    <property type="entry name" value="Glutaredoxin"/>
    <property type="match status" value="2"/>
</dbReference>
<dbReference type="WBParaSite" id="ACRNAN_scaffold5974.g7682.t1">
    <property type="protein sequence ID" value="ACRNAN_scaffold5974.g7682.t1"/>
    <property type="gene ID" value="ACRNAN_scaffold5974.g7682"/>
</dbReference>
<dbReference type="Proteomes" id="UP000887540">
    <property type="component" value="Unplaced"/>
</dbReference>
<feature type="compositionally biased region" description="Basic and acidic residues" evidence="1">
    <location>
        <begin position="229"/>
        <end position="242"/>
    </location>
</feature>
<sequence>MQGDEFSNFQKISSALREDCVFWLGTGDWVHSEVPQGNGLFYRAPNSPSENQDLEFTGPLANYDSLKPWLTDKCVPLVREITFENAEELTEEGLPFLILFRSVGDKLSEKIFQDSVANELADMKTSINCLMADGKKFAHPLHHLGKSEKDLPLIAIDSFRHMYLFSGFDKLNEKGHLRQFILDLHSGKLHREFHNGPDPTAPPAQHGGPEKVAVPMETQPPPSIFKKLKPSDSRYTVLKDEL</sequence>
<keyword evidence="2" id="KW-1185">Reference proteome</keyword>
<organism evidence="2 3">
    <name type="scientific">Acrobeloides nanus</name>
    <dbReference type="NCBI Taxonomy" id="290746"/>
    <lineage>
        <taxon>Eukaryota</taxon>
        <taxon>Metazoa</taxon>
        <taxon>Ecdysozoa</taxon>
        <taxon>Nematoda</taxon>
        <taxon>Chromadorea</taxon>
        <taxon>Rhabditida</taxon>
        <taxon>Tylenchina</taxon>
        <taxon>Cephalobomorpha</taxon>
        <taxon>Cephaloboidea</taxon>
        <taxon>Cephalobidae</taxon>
        <taxon>Acrobeloides</taxon>
    </lineage>
</organism>
<feature type="region of interest" description="Disordered" evidence="1">
    <location>
        <begin position="191"/>
        <end position="242"/>
    </location>
</feature>
<name>A0A914E5Y3_9BILA</name>